<feature type="region of interest" description="Disordered" evidence="1">
    <location>
        <begin position="309"/>
        <end position="332"/>
    </location>
</feature>
<feature type="region of interest" description="Disordered" evidence="1">
    <location>
        <begin position="1"/>
        <end position="28"/>
    </location>
</feature>
<feature type="compositionally biased region" description="Pro residues" evidence="1">
    <location>
        <begin position="320"/>
        <end position="330"/>
    </location>
</feature>
<feature type="region of interest" description="Disordered" evidence="1">
    <location>
        <begin position="347"/>
        <end position="370"/>
    </location>
</feature>
<protein>
    <recommendedName>
        <fullName evidence="4">S1 motif domain-containing protein</fullName>
    </recommendedName>
</protein>
<evidence type="ECO:0008006" key="4">
    <source>
        <dbReference type="Google" id="ProtNLM"/>
    </source>
</evidence>
<dbReference type="Proteomes" id="UP000199671">
    <property type="component" value="Unassembled WGS sequence"/>
</dbReference>
<dbReference type="EMBL" id="FNHU01000018">
    <property type="protein sequence ID" value="SDN21910.1"/>
    <property type="molecule type" value="Genomic_DNA"/>
</dbReference>
<organism evidence="2 3">
    <name type="scientific">Actinomyces ruminicola</name>
    <dbReference type="NCBI Taxonomy" id="332524"/>
    <lineage>
        <taxon>Bacteria</taxon>
        <taxon>Bacillati</taxon>
        <taxon>Actinomycetota</taxon>
        <taxon>Actinomycetes</taxon>
        <taxon>Actinomycetales</taxon>
        <taxon>Actinomycetaceae</taxon>
        <taxon>Actinomyces</taxon>
    </lineage>
</organism>
<sequence length="636" mass="68996">MVKRRRRDKRRGGARPVTPDDVAHPRMLEPEVVSTPDGARDLAALLLRADRETAVAVVSTPSGSDKPLIDAAALARYGRGRVPVYVLKTGPASFALADAMPEYTQVYGGAGRIYAPDLSWVTDWSRSRLFLAYDEQSGQRATDGLIGEVARLLPREDQPVAAQPFKGTVKMLIPPSRALIEGEGEDSVLATISPEDSVPALEVSIAQLVAQGQHVEGSYDQETGYLDVSAGVYPPERALDGVMAGDVVLVRVQAMTPEELVVEPYPRVAVRIPKGRVTPNPFDSLDDLFWIGAVARARVESTADGLALSMDDVDDDEPVRTPPSLLPGGPPWLEEADTAAWEGADYVAGQPTGGAESDPQTPGGAPSPDIALGVANGDAVAGGGTVPSPLAVGGVVEGDARGRRIIELERALAGARESMSRLADRLDREREQAEQLRRELSLTRQLHREAVNEAAQLTERLQHSMAQHRNASRRLAQRRPERDDTRGGAGGGTESPRSAQALFLEPEDQLRHEIYLAWAQLTPPQEKGQWPLPTDYVVGSGFLDSLKALEGVDHERVLRVVVEVLTGRVKDIPARQLHRLRMNNHSGQARTREDGAVAFRVAVQVNTPSARRLHFWRLPDGRVELINVAVHDDIDI</sequence>
<feature type="region of interest" description="Disordered" evidence="1">
    <location>
        <begin position="464"/>
        <end position="497"/>
    </location>
</feature>
<reference evidence="2 3" key="1">
    <citation type="submission" date="2016-10" db="EMBL/GenBank/DDBJ databases">
        <authorList>
            <person name="de Groot N.N."/>
        </authorList>
    </citation>
    <scope>NUCLEOTIDE SEQUENCE [LARGE SCALE GENOMIC DNA]</scope>
    <source>
        <strain evidence="2 3">KPR-7B</strain>
    </source>
</reference>
<evidence type="ECO:0000313" key="3">
    <source>
        <dbReference type="Proteomes" id="UP000199671"/>
    </source>
</evidence>
<evidence type="ECO:0000256" key="1">
    <source>
        <dbReference type="SAM" id="MobiDB-lite"/>
    </source>
</evidence>
<feature type="compositionally biased region" description="Basic residues" evidence="1">
    <location>
        <begin position="1"/>
        <end position="13"/>
    </location>
</feature>
<gene>
    <name evidence="2" type="ORF">SAMN04487766_11833</name>
</gene>
<name>A0A1G9ZKU4_9ACTO</name>
<dbReference type="AlphaFoldDB" id="A0A1G9ZKU4"/>
<accession>A0A1G9ZKU4</accession>
<proteinExistence type="predicted"/>
<evidence type="ECO:0000313" key="2">
    <source>
        <dbReference type="EMBL" id="SDN21910.1"/>
    </source>
</evidence>